<feature type="compositionally biased region" description="Polar residues" evidence="1">
    <location>
        <begin position="219"/>
        <end position="236"/>
    </location>
</feature>
<protein>
    <submittedName>
        <fullName evidence="3">Uncharacterized protein</fullName>
    </submittedName>
</protein>
<dbReference type="RefSeq" id="XP_020123593.1">
    <property type="nucleotide sequence ID" value="XM_020261498.1"/>
</dbReference>
<keyword evidence="2" id="KW-1133">Transmembrane helix</keyword>
<name>A0A1Q5QBZ3_TALAT</name>
<dbReference type="OrthoDB" id="4224770at2759"/>
<comment type="caution">
    <text evidence="3">The sequence shown here is derived from an EMBL/GenBank/DDBJ whole genome shotgun (WGS) entry which is preliminary data.</text>
</comment>
<accession>A0A1Q5QBZ3</accession>
<keyword evidence="4" id="KW-1185">Reference proteome</keyword>
<keyword evidence="2" id="KW-0812">Transmembrane</keyword>
<evidence type="ECO:0000313" key="4">
    <source>
        <dbReference type="Proteomes" id="UP000214365"/>
    </source>
</evidence>
<reference evidence="3 4" key="1">
    <citation type="submission" date="2015-06" db="EMBL/GenBank/DDBJ databases">
        <title>Talaromyces atroroseus IBT 11181 draft genome.</title>
        <authorList>
            <person name="Rasmussen K.B."/>
            <person name="Rasmussen S."/>
            <person name="Petersen B."/>
            <person name="Sicheritz-Ponten T."/>
            <person name="Mortensen U.H."/>
            <person name="Thrane U."/>
        </authorList>
    </citation>
    <scope>NUCLEOTIDE SEQUENCE [LARGE SCALE GENOMIC DNA]</scope>
    <source>
        <strain evidence="3 4">IBT 11181</strain>
    </source>
</reference>
<evidence type="ECO:0000256" key="1">
    <source>
        <dbReference type="SAM" id="MobiDB-lite"/>
    </source>
</evidence>
<dbReference type="GeneID" id="31001550"/>
<dbReference type="EMBL" id="LFMY01000002">
    <property type="protein sequence ID" value="OKL63472.1"/>
    <property type="molecule type" value="Genomic_DNA"/>
</dbReference>
<gene>
    <name evidence="3" type="ORF">UA08_01795</name>
</gene>
<organism evidence="3 4">
    <name type="scientific">Talaromyces atroroseus</name>
    <dbReference type="NCBI Taxonomy" id="1441469"/>
    <lineage>
        <taxon>Eukaryota</taxon>
        <taxon>Fungi</taxon>
        <taxon>Dikarya</taxon>
        <taxon>Ascomycota</taxon>
        <taxon>Pezizomycotina</taxon>
        <taxon>Eurotiomycetes</taxon>
        <taxon>Eurotiomycetidae</taxon>
        <taxon>Eurotiales</taxon>
        <taxon>Trichocomaceae</taxon>
        <taxon>Talaromyces</taxon>
        <taxon>Talaromyces sect. Trachyspermi</taxon>
    </lineage>
</organism>
<evidence type="ECO:0000256" key="2">
    <source>
        <dbReference type="SAM" id="Phobius"/>
    </source>
</evidence>
<keyword evidence="2" id="KW-0472">Membrane</keyword>
<sequence>MPSITCEKCFHKQSQETTSEAVIASLMTLNAYLLAILNDLEIQYGTIRSREVGIIVCVLGAGAILGMLGMGFWMLCLILPWTLGCWQFWKCVRCLFEGLVYKLVDSPELEKAKMADLEGSGYRVKQMHSQRAYKTKTDGCFQQVVFRHPQYLPFSHSIKMTFPKGMRTALSKDPPQLNDVATSPPKMRFRRAARDARIYEWVQTNPTPRPRPVPPSLFASHSNTQTTPASASHKANTTSFLQKAVAAADKHPHAKETDQAKSLNKLSKAVKGDDVDNCSDSSESSRRGFLKSIDCWNDINEKGEGETPQDAAVMVNKSTFSSTGALEDILVLILCALHWLTLTIMVCILSGLVIVARTGYRVGLREDRV</sequence>
<dbReference type="Proteomes" id="UP000214365">
    <property type="component" value="Unassembled WGS sequence"/>
</dbReference>
<feature type="transmembrane region" description="Helical" evidence="2">
    <location>
        <begin position="52"/>
        <end position="81"/>
    </location>
</feature>
<dbReference type="AlphaFoldDB" id="A0A1Q5QBZ3"/>
<evidence type="ECO:0000313" key="3">
    <source>
        <dbReference type="EMBL" id="OKL63472.1"/>
    </source>
</evidence>
<feature type="region of interest" description="Disordered" evidence="1">
    <location>
        <begin position="200"/>
        <end position="236"/>
    </location>
</feature>
<feature type="transmembrane region" description="Helical" evidence="2">
    <location>
        <begin position="329"/>
        <end position="355"/>
    </location>
</feature>
<proteinExistence type="predicted"/>